<evidence type="ECO:0000256" key="8">
    <source>
        <dbReference type="ARBA" id="ARBA00032424"/>
    </source>
</evidence>
<dbReference type="AlphaFoldDB" id="A0A0L6UNX4"/>
<evidence type="ECO:0000256" key="3">
    <source>
        <dbReference type="ARBA" id="ARBA00022679"/>
    </source>
</evidence>
<keyword evidence="6" id="KW-0414">Isoprene biosynthesis</keyword>
<dbReference type="OrthoDB" id="9927103at2759"/>
<dbReference type="GO" id="GO:1990234">
    <property type="term" value="C:transferase complex"/>
    <property type="evidence" value="ECO:0007669"/>
    <property type="project" value="TreeGrafter"/>
</dbReference>
<dbReference type="PANTHER" id="PTHR12001">
    <property type="entry name" value="GERANYLGERANYL PYROPHOSPHATE SYNTHASE"/>
    <property type="match status" value="1"/>
</dbReference>
<dbReference type="GO" id="GO:0004659">
    <property type="term" value="F:prenyltransferase activity"/>
    <property type="evidence" value="ECO:0007669"/>
    <property type="project" value="InterPro"/>
</dbReference>
<evidence type="ECO:0000313" key="13">
    <source>
        <dbReference type="Proteomes" id="UP000037035"/>
    </source>
</evidence>
<name>A0A0L6UNX4_9BASI</name>
<proteinExistence type="inferred from homology"/>
<organism evidence="12 13">
    <name type="scientific">Puccinia sorghi</name>
    <dbReference type="NCBI Taxonomy" id="27349"/>
    <lineage>
        <taxon>Eukaryota</taxon>
        <taxon>Fungi</taxon>
        <taxon>Dikarya</taxon>
        <taxon>Basidiomycota</taxon>
        <taxon>Pucciniomycotina</taxon>
        <taxon>Pucciniomycetes</taxon>
        <taxon>Pucciniales</taxon>
        <taxon>Pucciniaceae</taxon>
        <taxon>Puccinia</taxon>
    </lineage>
</organism>
<dbReference type="GO" id="GO:0006744">
    <property type="term" value="P:ubiquinone biosynthetic process"/>
    <property type="evidence" value="ECO:0007669"/>
    <property type="project" value="TreeGrafter"/>
</dbReference>
<dbReference type="InterPro" id="IPR000092">
    <property type="entry name" value="Polyprenyl_synt"/>
</dbReference>
<gene>
    <name evidence="12" type="ORF">VP01_453g21</name>
</gene>
<evidence type="ECO:0000256" key="4">
    <source>
        <dbReference type="ARBA" id="ARBA00022723"/>
    </source>
</evidence>
<evidence type="ECO:0000256" key="6">
    <source>
        <dbReference type="ARBA" id="ARBA00023229"/>
    </source>
</evidence>
<keyword evidence="4" id="KW-0479">Metal-binding</keyword>
<evidence type="ECO:0000256" key="9">
    <source>
        <dbReference type="ARBA" id="ARBA00032448"/>
    </source>
</evidence>
<reference evidence="12 13" key="1">
    <citation type="submission" date="2015-08" db="EMBL/GenBank/DDBJ databases">
        <title>Next Generation Sequencing and Analysis of the Genome of Puccinia sorghi L Schw, the Causal Agent of Maize Common Rust.</title>
        <authorList>
            <person name="Rochi L."/>
            <person name="Burguener G."/>
            <person name="Darino M."/>
            <person name="Turjanski A."/>
            <person name="Kreff E."/>
            <person name="Dieguez M.J."/>
            <person name="Sacco F."/>
        </authorList>
    </citation>
    <scope>NUCLEOTIDE SEQUENCE [LARGE SCALE GENOMIC DNA]</scope>
    <source>
        <strain evidence="12 13">RO10H11247</strain>
    </source>
</reference>
<comment type="cofactor">
    <cofactor evidence="1">
        <name>Mg(2+)</name>
        <dbReference type="ChEBI" id="CHEBI:18420"/>
    </cofactor>
</comment>
<dbReference type="GO" id="GO:0046872">
    <property type="term" value="F:metal ion binding"/>
    <property type="evidence" value="ECO:0007669"/>
    <property type="project" value="UniProtKB-KW"/>
</dbReference>
<evidence type="ECO:0000256" key="7">
    <source>
        <dbReference type="ARBA" id="ARBA00032380"/>
    </source>
</evidence>
<dbReference type="PROSITE" id="PS00444">
    <property type="entry name" value="POLYPRENYL_SYNTHASE_2"/>
    <property type="match status" value="1"/>
</dbReference>
<dbReference type="Pfam" id="PF00348">
    <property type="entry name" value="polyprenyl_synt"/>
    <property type="match status" value="1"/>
</dbReference>
<dbReference type="Gene3D" id="1.10.600.10">
    <property type="entry name" value="Farnesyl Diphosphate Synthase"/>
    <property type="match status" value="1"/>
</dbReference>
<keyword evidence="3 11" id="KW-0808">Transferase</keyword>
<comment type="similarity">
    <text evidence="2 11">Belongs to the FPP/GGPP synthase family.</text>
</comment>
<evidence type="ECO:0000256" key="5">
    <source>
        <dbReference type="ARBA" id="ARBA00022842"/>
    </source>
</evidence>
<dbReference type="InterPro" id="IPR008949">
    <property type="entry name" value="Isoprenoid_synthase_dom_sf"/>
</dbReference>
<evidence type="ECO:0000313" key="12">
    <source>
        <dbReference type="EMBL" id="KNZ50229.1"/>
    </source>
</evidence>
<dbReference type="CDD" id="cd00685">
    <property type="entry name" value="Trans_IPPS_HT"/>
    <property type="match status" value="1"/>
</dbReference>
<dbReference type="Proteomes" id="UP000037035">
    <property type="component" value="Unassembled WGS sequence"/>
</dbReference>
<dbReference type="PROSITE" id="PS00723">
    <property type="entry name" value="POLYPRENYL_SYNTHASE_1"/>
    <property type="match status" value="1"/>
</dbReference>
<dbReference type="SFLD" id="SFLDS00005">
    <property type="entry name" value="Isoprenoid_Synthase_Type_I"/>
    <property type="match status" value="1"/>
</dbReference>
<dbReference type="EMBL" id="LAVV01009657">
    <property type="protein sequence ID" value="KNZ50229.1"/>
    <property type="molecule type" value="Genomic_DNA"/>
</dbReference>
<protein>
    <recommendedName>
        <fullName evidence="10">(2E,6E)-farnesyl diphosphate synthase</fullName>
    </recommendedName>
    <alternativeName>
        <fullName evidence="9">Dimethylallyltranstransferase</fullName>
    </alternativeName>
    <alternativeName>
        <fullName evidence="8">Farnesyl diphosphate synthase</fullName>
    </alternativeName>
    <alternativeName>
        <fullName evidence="7">Geranyltranstransferase</fullName>
    </alternativeName>
</protein>
<dbReference type="SUPFAM" id="SSF48576">
    <property type="entry name" value="Terpenoid synthases"/>
    <property type="match status" value="1"/>
</dbReference>
<evidence type="ECO:0000256" key="1">
    <source>
        <dbReference type="ARBA" id="ARBA00001946"/>
    </source>
</evidence>
<accession>A0A0L6UNX4</accession>
<dbReference type="VEuPathDB" id="FungiDB:VP01_453g21"/>
<dbReference type="STRING" id="27349.A0A0L6UNX4"/>
<evidence type="ECO:0000256" key="2">
    <source>
        <dbReference type="ARBA" id="ARBA00006706"/>
    </source>
</evidence>
<sequence>MVVNRSLRVQLSRCFSSANYSASYSANKTNCHAAAASLAFLGLPKPITHSLNSIVDPFQLLATELAHLKQNIKTLVGSDHLKLNSIAKYYLADPHQGKLLRPLLILLISQATTTNNNKNTLPSSSLLPNINQNISPTHILNDTNPIIQPTNTHSTTTTPTTILPTQTRLAEIAELIHVSSLLHDDVIDHAETRRGQPSAPRVFGSKLSVLAGDFLLARASMALSRLGNFEVIELISSIISNLVEGELIQLESILKHNPTQSSQSDPPLPLNSFDTRLFDFYQRKNYLKTASLIAKTCRATVILSPFSSQNPTLIESSYEFGKHLGLAFQIVDDILDYTSSDECLGKTGNASDLKSGLITAPGLFAWKEYDDKFGVLVRRKFAHPGDLDLRRKLLHTQAQAMVKQSDGIQRSYK</sequence>
<comment type="caution">
    <text evidence="12">The sequence shown here is derived from an EMBL/GenBank/DDBJ whole genome shotgun (WGS) entry which is preliminary data.</text>
</comment>
<keyword evidence="5" id="KW-0460">Magnesium</keyword>
<dbReference type="GO" id="GO:0008299">
    <property type="term" value="P:isoprenoid biosynthetic process"/>
    <property type="evidence" value="ECO:0007669"/>
    <property type="project" value="UniProtKB-KW"/>
</dbReference>
<evidence type="ECO:0000256" key="10">
    <source>
        <dbReference type="ARBA" id="ARBA00032873"/>
    </source>
</evidence>
<dbReference type="PANTHER" id="PTHR12001:SF69">
    <property type="entry name" value="ALL TRANS-POLYPRENYL-DIPHOSPHATE SYNTHASE PDSS1"/>
    <property type="match status" value="1"/>
</dbReference>
<evidence type="ECO:0000256" key="11">
    <source>
        <dbReference type="RuleBase" id="RU004466"/>
    </source>
</evidence>
<keyword evidence="13" id="KW-1185">Reference proteome</keyword>
<dbReference type="InterPro" id="IPR033749">
    <property type="entry name" value="Polyprenyl_synt_CS"/>
</dbReference>